<evidence type="ECO:0000313" key="2">
    <source>
        <dbReference type="Proteomes" id="UP001501447"/>
    </source>
</evidence>
<sequence>MPGGPGAPAGPECGDCAWIADRGLVASRERGRIVTAGRGEAKGRTSAMSATGLNVDREDDQGLAWSAPCQEHSPSTPGPLQCPSCGSPNVAQVLGDNGGVSYVCTACGHIWS</sequence>
<dbReference type="Proteomes" id="UP001501447">
    <property type="component" value="Unassembled WGS sequence"/>
</dbReference>
<reference evidence="2" key="1">
    <citation type="journal article" date="2019" name="Int. J. Syst. Evol. Microbiol.">
        <title>The Global Catalogue of Microorganisms (GCM) 10K type strain sequencing project: providing services to taxonomists for standard genome sequencing and annotation.</title>
        <authorList>
            <consortium name="The Broad Institute Genomics Platform"/>
            <consortium name="The Broad Institute Genome Sequencing Center for Infectious Disease"/>
            <person name="Wu L."/>
            <person name="Ma J."/>
        </authorList>
    </citation>
    <scope>NUCLEOTIDE SEQUENCE [LARGE SCALE GENOMIC DNA]</scope>
    <source>
        <strain evidence="2">JCM 16373</strain>
    </source>
</reference>
<gene>
    <name evidence="1" type="ORF">GCM10009863_07760</name>
</gene>
<comment type="caution">
    <text evidence="1">The sequence shown here is derived from an EMBL/GenBank/DDBJ whole genome shotgun (WGS) entry which is preliminary data.</text>
</comment>
<protein>
    <recommendedName>
        <fullName evidence="3">Transcription factor zinc-finger domain-containing protein</fullName>
    </recommendedName>
</protein>
<organism evidence="1 2">
    <name type="scientific">Streptomyces axinellae</name>
    <dbReference type="NCBI Taxonomy" id="552788"/>
    <lineage>
        <taxon>Bacteria</taxon>
        <taxon>Bacillati</taxon>
        <taxon>Actinomycetota</taxon>
        <taxon>Actinomycetes</taxon>
        <taxon>Kitasatosporales</taxon>
        <taxon>Streptomycetaceae</taxon>
        <taxon>Streptomyces</taxon>
    </lineage>
</organism>
<evidence type="ECO:0008006" key="3">
    <source>
        <dbReference type="Google" id="ProtNLM"/>
    </source>
</evidence>
<keyword evidence="2" id="KW-1185">Reference proteome</keyword>
<name>A0ABP6C0X4_9ACTN</name>
<accession>A0ABP6C0X4</accession>
<dbReference type="EMBL" id="BAAARJ010000002">
    <property type="protein sequence ID" value="GAA2596787.1"/>
    <property type="molecule type" value="Genomic_DNA"/>
</dbReference>
<evidence type="ECO:0000313" key="1">
    <source>
        <dbReference type="EMBL" id="GAA2596787.1"/>
    </source>
</evidence>
<proteinExistence type="predicted"/>